<accession>A0ABN0KMH6</accession>
<evidence type="ECO:0000313" key="2">
    <source>
        <dbReference type="Proteomes" id="UP000014210"/>
    </source>
</evidence>
<keyword evidence="2" id="KW-1185">Reference proteome</keyword>
<dbReference type="RefSeq" id="WP_016176880.1">
    <property type="nucleotide sequence ID" value="NZ_KE136374.1"/>
</dbReference>
<proteinExistence type="predicted"/>
<reference evidence="1 2" key="1">
    <citation type="submission" date="2013-03" db="EMBL/GenBank/DDBJ databases">
        <title>The Genome Sequence of Enterococcus durans ATCC_6056 (Illumina only assembly).</title>
        <authorList>
            <consortium name="The Broad Institute Genomics Platform"/>
            <consortium name="The Broad Institute Genome Sequencing Center for Infectious Disease"/>
            <person name="Earl A."/>
            <person name="Russ C."/>
            <person name="Gilmore M."/>
            <person name="Surin D."/>
            <person name="Walker B."/>
            <person name="Young S."/>
            <person name="Zeng Q."/>
            <person name="Gargeya S."/>
            <person name="Fitzgerald M."/>
            <person name="Haas B."/>
            <person name="Abouelleil A."/>
            <person name="Allen A.W."/>
            <person name="Alvarado L."/>
            <person name="Arachchi H.M."/>
            <person name="Berlin A.M."/>
            <person name="Chapman S.B."/>
            <person name="Gainer-Dewar J."/>
            <person name="Goldberg J."/>
            <person name="Griggs A."/>
            <person name="Gujja S."/>
            <person name="Hansen M."/>
            <person name="Howarth C."/>
            <person name="Imamovic A."/>
            <person name="Ireland A."/>
            <person name="Larimer J."/>
            <person name="McCowan C."/>
            <person name="Murphy C."/>
            <person name="Pearson M."/>
            <person name="Poon T.W."/>
            <person name="Priest M."/>
            <person name="Roberts A."/>
            <person name="Saif S."/>
            <person name="Shea T."/>
            <person name="Sisk P."/>
            <person name="Sykes S."/>
            <person name="Wortman J."/>
            <person name="Nusbaum C."/>
            <person name="Birren B."/>
        </authorList>
    </citation>
    <scope>NUCLEOTIDE SEQUENCE [LARGE SCALE GENOMIC DNA]</scope>
    <source>
        <strain evidence="1 2">ATCC 6056</strain>
    </source>
</reference>
<dbReference type="Proteomes" id="UP000014210">
    <property type="component" value="Unassembled WGS sequence"/>
</dbReference>
<name>A0ABN0KMH6_9ENTE</name>
<comment type="caution">
    <text evidence="1">The sequence shown here is derived from an EMBL/GenBank/DDBJ whole genome shotgun (WGS) entry which is preliminary data.</text>
</comment>
<evidence type="ECO:0000313" key="1">
    <source>
        <dbReference type="EMBL" id="EOT23680.1"/>
    </source>
</evidence>
<dbReference type="EMBL" id="AHYU01000065">
    <property type="protein sequence ID" value="EOT23680.1"/>
    <property type="molecule type" value="Genomic_DNA"/>
</dbReference>
<protein>
    <submittedName>
        <fullName evidence="1">Uncharacterized protein</fullName>
    </submittedName>
</protein>
<organism evidence="1 2">
    <name type="scientific">Enterococcus durans ATCC 6056</name>
    <dbReference type="NCBI Taxonomy" id="1140001"/>
    <lineage>
        <taxon>Bacteria</taxon>
        <taxon>Bacillati</taxon>
        <taxon>Bacillota</taxon>
        <taxon>Bacilli</taxon>
        <taxon>Lactobacillales</taxon>
        <taxon>Enterococcaceae</taxon>
        <taxon>Enterococcus</taxon>
    </lineage>
</organism>
<gene>
    <name evidence="1" type="ORF">OMS_03030</name>
</gene>
<sequence length="103" mass="12026">MPTRKNILDDIQEHIDNEERVLVTMGDFGTQKMAVVNQVVTIHCVFVSKNDRMHFRTEMLHASKEKVDELLNAIQEKVSPFYFKGQLSPEDYAEFSNLFKTDF</sequence>